<dbReference type="EMBL" id="CP045897">
    <property type="protein sequence ID" value="QQP51161.1"/>
    <property type="molecule type" value="Genomic_DNA"/>
</dbReference>
<gene>
    <name evidence="1" type="ORF">FKW44_012422</name>
</gene>
<keyword evidence="2" id="KW-1185">Reference proteome</keyword>
<dbReference type="Proteomes" id="UP000595437">
    <property type="component" value="Chromosome 8"/>
</dbReference>
<evidence type="ECO:0000313" key="2">
    <source>
        <dbReference type="Proteomes" id="UP000595437"/>
    </source>
</evidence>
<sequence length="57" mass="6122">RFTKDSGFGHSTAFSGPFNVLQPLQGLNHIDVVDWMKPSLPISGRTPIGGPLLSTKT</sequence>
<evidence type="ECO:0000313" key="1">
    <source>
        <dbReference type="EMBL" id="QQP51161.1"/>
    </source>
</evidence>
<reference evidence="2" key="1">
    <citation type="submission" date="2021-01" db="EMBL/GenBank/DDBJ databases">
        <title>Caligus Genome Assembly.</title>
        <authorList>
            <person name="Gallardo-Escarate C."/>
        </authorList>
    </citation>
    <scope>NUCLEOTIDE SEQUENCE [LARGE SCALE GENOMIC DNA]</scope>
</reference>
<feature type="non-terminal residue" evidence="1">
    <location>
        <position position="1"/>
    </location>
</feature>
<accession>A0A7T8KAC3</accession>
<protein>
    <submittedName>
        <fullName evidence="1">Uncharacterized protein</fullName>
    </submittedName>
</protein>
<proteinExistence type="predicted"/>
<organism evidence="1 2">
    <name type="scientific">Caligus rogercresseyi</name>
    <name type="common">Sea louse</name>
    <dbReference type="NCBI Taxonomy" id="217165"/>
    <lineage>
        <taxon>Eukaryota</taxon>
        <taxon>Metazoa</taxon>
        <taxon>Ecdysozoa</taxon>
        <taxon>Arthropoda</taxon>
        <taxon>Crustacea</taxon>
        <taxon>Multicrustacea</taxon>
        <taxon>Hexanauplia</taxon>
        <taxon>Copepoda</taxon>
        <taxon>Siphonostomatoida</taxon>
        <taxon>Caligidae</taxon>
        <taxon>Caligus</taxon>
    </lineage>
</organism>
<name>A0A7T8KAC3_CALRO</name>
<dbReference type="AlphaFoldDB" id="A0A7T8KAC3"/>